<dbReference type="InterPro" id="IPR038255">
    <property type="entry name" value="PBS_linker_sf"/>
</dbReference>
<dbReference type="InterPro" id="IPR025282">
    <property type="entry name" value="DUF4214"/>
</dbReference>
<evidence type="ECO:0000259" key="1">
    <source>
        <dbReference type="Pfam" id="PF13946"/>
    </source>
</evidence>
<protein>
    <submittedName>
        <fullName evidence="2">DUF4214 domain-containing protein</fullName>
    </submittedName>
</protein>
<feature type="domain" description="DUF4214" evidence="1">
    <location>
        <begin position="406"/>
        <end position="475"/>
    </location>
</feature>
<accession>A0ABW9VQ22</accession>
<comment type="caution">
    <text evidence="2">The sequence shown here is derived from an EMBL/GenBank/DDBJ whole genome shotgun (WGS) entry which is preliminary data.</text>
</comment>
<dbReference type="InterPro" id="IPR011049">
    <property type="entry name" value="Serralysin-like_metalloprot_C"/>
</dbReference>
<dbReference type="Proteomes" id="UP000478090">
    <property type="component" value="Unassembled WGS sequence"/>
</dbReference>
<dbReference type="Pfam" id="PF13946">
    <property type="entry name" value="DUF4214"/>
    <property type="match status" value="1"/>
</dbReference>
<gene>
    <name evidence="2" type="ORF">GTP27_15290</name>
</gene>
<keyword evidence="3" id="KW-1185">Reference proteome</keyword>
<name>A0ABW9VQ22_9BURK</name>
<sequence>MANINISLGSSIIASNFSSANSSEEVSLAPLVDTFLQANYGFDSSHYYYTSRSSTGNAMRLGYADGAYSQFSGITLAHPDASVGDASATMLERVMPGYVSLTVAGTLNYHYDASQGSFYSTTSTVTDTSLRTLLPASSPLYDPSSGNSTVGMHGRVNFAQSDDFSGTLSSITLSSEKTLTLATISGDFAVQGNAMMIGHELSSTQLNGRLDSINISYRDGSSFSASNLGMTVTGQTLIDESMLANPANFGGDDQVNVTLATRLGQPLQLATGAGKDRIVLRGGADSVLVDAGSGNDTITLLDDNHRVDGGSGSDTVVLAGPRDSWQISQSGNTLTVQSKAIAGGSDTLLNVERLLFDDRALAFDVAGNGGQVYRLYQAAFNRTPDSGGLGFWMHQMDEGMSLDTIASYFTSSAEFQAMYGSNLSNAALVDKLYQNVLHRAGDAGGIKFWNNYLDNLGGTQAKTLAYFGESAENQQALASIIGNGFSYTPYG</sequence>
<evidence type="ECO:0000313" key="2">
    <source>
        <dbReference type="EMBL" id="MYM40690.1"/>
    </source>
</evidence>
<organism evidence="2 3">
    <name type="scientific">Duganella qianjiadongensis</name>
    <dbReference type="NCBI Taxonomy" id="2692176"/>
    <lineage>
        <taxon>Bacteria</taxon>
        <taxon>Pseudomonadati</taxon>
        <taxon>Pseudomonadota</taxon>
        <taxon>Betaproteobacteria</taxon>
        <taxon>Burkholderiales</taxon>
        <taxon>Oxalobacteraceae</taxon>
        <taxon>Telluria group</taxon>
        <taxon>Duganella</taxon>
    </lineage>
</organism>
<evidence type="ECO:0000313" key="3">
    <source>
        <dbReference type="Proteomes" id="UP000478090"/>
    </source>
</evidence>
<proteinExistence type="predicted"/>
<reference evidence="2 3" key="1">
    <citation type="submission" date="2019-12" db="EMBL/GenBank/DDBJ databases">
        <title>Novel species isolated from a subtropical stream in China.</title>
        <authorList>
            <person name="Lu H."/>
        </authorList>
    </citation>
    <scope>NUCLEOTIDE SEQUENCE [LARGE SCALE GENOMIC DNA]</scope>
    <source>
        <strain evidence="2 3">CY13W</strain>
    </source>
</reference>
<dbReference type="SUPFAM" id="SSF51120">
    <property type="entry name" value="beta-Roll"/>
    <property type="match status" value="1"/>
</dbReference>
<dbReference type="Gene3D" id="2.160.20.160">
    <property type="match status" value="1"/>
</dbReference>
<dbReference type="RefSeq" id="WP_161040037.1">
    <property type="nucleotide sequence ID" value="NZ_WWCM01000010.1"/>
</dbReference>
<dbReference type="Gene3D" id="1.10.3130.20">
    <property type="entry name" value="Phycobilisome linker domain"/>
    <property type="match status" value="1"/>
</dbReference>
<dbReference type="EMBL" id="WWCM01000010">
    <property type="protein sequence ID" value="MYM40690.1"/>
    <property type="molecule type" value="Genomic_DNA"/>
</dbReference>